<protein>
    <submittedName>
        <fullName evidence="1">Uncharacterized protein</fullName>
    </submittedName>
</protein>
<evidence type="ECO:0000313" key="1">
    <source>
        <dbReference type="EMBL" id="EFE95004.1"/>
    </source>
</evidence>
<proteinExistence type="predicted"/>
<dbReference type="HOGENOM" id="CLU_3239517_0_0_6"/>
<dbReference type="Proteomes" id="UP000005723">
    <property type="component" value="Unassembled WGS sequence"/>
</dbReference>
<reference evidence="1 2" key="1">
    <citation type="submission" date="2010-01" db="EMBL/GenBank/DDBJ databases">
        <authorList>
            <person name="Muzny D."/>
            <person name="Qin X."/>
            <person name="Deng J."/>
            <person name="Jiang H."/>
            <person name="Liu Y."/>
            <person name="Qu J."/>
            <person name="Song X.-Z."/>
            <person name="Zhang L."/>
            <person name="Thornton R."/>
            <person name="Coyle M."/>
            <person name="Francisco L."/>
            <person name="Jackson L."/>
            <person name="Javaid M."/>
            <person name="Korchina V."/>
            <person name="Kovar C."/>
            <person name="Mata R."/>
            <person name="Mathew T."/>
            <person name="Ngo R."/>
            <person name="Nguyen L."/>
            <person name="Nguyen N."/>
            <person name="Okwuonu G."/>
            <person name="Ongeri F."/>
            <person name="Pham C."/>
            <person name="Simmons D."/>
            <person name="Wilczek-Boney K."/>
            <person name="Hale W."/>
            <person name="Jakkamsetti A."/>
            <person name="Pham P."/>
            <person name="Ruth R."/>
            <person name="San Lucas F."/>
            <person name="Warren J."/>
            <person name="Zhang J."/>
            <person name="Zhao Z."/>
            <person name="Zhou C."/>
            <person name="Zhu D."/>
            <person name="Lee S."/>
            <person name="Bess C."/>
            <person name="Blankenburg K."/>
            <person name="Forbes L."/>
            <person name="Fu Q."/>
            <person name="Gubbala S."/>
            <person name="Hirani K."/>
            <person name="Jayaseelan J.C."/>
            <person name="Lara F."/>
            <person name="Munidasa M."/>
            <person name="Palculict T."/>
            <person name="Patil S."/>
            <person name="Pu L.-L."/>
            <person name="Saada N."/>
            <person name="Tang L."/>
            <person name="Weissenberger G."/>
            <person name="Zhu Y."/>
            <person name="Hemphill L."/>
            <person name="Shang Y."/>
            <person name="Youmans B."/>
            <person name="Ayvaz T."/>
            <person name="Ross M."/>
            <person name="Santibanez J."/>
            <person name="Aqrawi P."/>
            <person name="Gross S."/>
            <person name="Joshi V."/>
            <person name="Fowler G."/>
            <person name="Nazareth L."/>
            <person name="Reid J."/>
            <person name="Worley K."/>
            <person name="Petrosino J."/>
            <person name="Highlander S."/>
            <person name="Gibbs R."/>
        </authorList>
    </citation>
    <scope>NUCLEOTIDE SEQUENCE [LARGE SCALE GENOMIC DNA]</scope>
    <source>
        <strain evidence="1 2">DSM 4582</strain>
    </source>
</reference>
<gene>
    <name evidence="1" type="ORF">HMPREF0758_3438</name>
</gene>
<dbReference type="STRING" id="667129.HMPREF0758_3438"/>
<name>D4E5I8_SEROD</name>
<dbReference type="EMBL" id="ADBY01000050">
    <property type="protein sequence ID" value="EFE95004.1"/>
    <property type="molecule type" value="Genomic_DNA"/>
</dbReference>
<sequence>MVVTISIKGDINAGLMKIYYVLVTVGSSDRAFAGIFHQNMSCV</sequence>
<keyword evidence="2" id="KW-1185">Reference proteome</keyword>
<evidence type="ECO:0000313" key="2">
    <source>
        <dbReference type="Proteomes" id="UP000005723"/>
    </source>
</evidence>
<dbReference type="AlphaFoldDB" id="D4E5I8"/>
<accession>D4E5I8</accession>
<comment type="caution">
    <text evidence="1">The sequence shown here is derived from an EMBL/GenBank/DDBJ whole genome shotgun (WGS) entry which is preliminary data.</text>
</comment>
<organism evidence="1 2">
    <name type="scientific">Serratia odorifera DSM 4582</name>
    <dbReference type="NCBI Taxonomy" id="667129"/>
    <lineage>
        <taxon>Bacteria</taxon>
        <taxon>Pseudomonadati</taxon>
        <taxon>Pseudomonadota</taxon>
        <taxon>Gammaproteobacteria</taxon>
        <taxon>Enterobacterales</taxon>
        <taxon>Yersiniaceae</taxon>
        <taxon>Serratia</taxon>
    </lineage>
</organism>